<evidence type="ECO:0000313" key="1">
    <source>
        <dbReference type="EMBL" id="KAF8910586.1"/>
    </source>
</evidence>
<dbReference type="EMBL" id="JADNYJ010000006">
    <property type="protein sequence ID" value="KAF8910586.1"/>
    <property type="molecule type" value="Genomic_DNA"/>
</dbReference>
<gene>
    <name evidence="1" type="ORF">CPB84DRAFT_1743428</name>
</gene>
<dbReference type="AlphaFoldDB" id="A0A9P5P012"/>
<comment type="caution">
    <text evidence="1">The sequence shown here is derived from an EMBL/GenBank/DDBJ whole genome shotgun (WGS) entry which is preliminary data.</text>
</comment>
<name>A0A9P5P012_GYMJU</name>
<dbReference type="Proteomes" id="UP000724874">
    <property type="component" value="Unassembled WGS sequence"/>
</dbReference>
<protein>
    <submittedName>
        <fullName evidence="1">Uncharacterized protein</fullName>
    </submittedName>
</protein>
<proteinExistence type="predicted"/>
<accession>A0A9P5P012</accession>
<sequence length="235" mass="27440">MSAEEEESYSICRTECIKSADIWPDPFGQIKRKFTEASRRLVRDRPLFLGGKGKSSYYEMYLAIVQFRSKRKKRVKLPKKKKKSQLERINGGYEKNLPLVGMPTWRRTNDAQAGPILSTALSPQSIPGINYTGPSSYIEEPDKSSFKGRSLISRQTTIHNAQVESKRKMFWRFEDLEIRIFGYSEKWPRWNGFWDHYTGHPPPALSQVEEPDSHPLKETAWLACWAQWKWDQPSH</sequence>
<organism evidence="1 2">
    <name type="scientific">Gymnopilus junonius</name>
    <name type="common">Spectacular rustgill mushroom</name>
    <name type="synonym">Gymnopilus spectabilis subsp. junonius</name>
    <dbReference type="NCBI Taxonomy" id="109634"/>
    <lineage>
        <taxon>Eukaryota</taxon>
        <taxon>Fungi</taxon>
        <taxon>Dikarya</taxon>
        <taxon>Basidiomycota</taxon>
        <taxon>Agaricomycotina</taxon>
        <taxon>Agaricomycetes</taxon>
        <taxon>Agaricomycetidae</taxon>
        <taxon>Agaricales</taxon>
        <taxon>Agaricineae</taxon>
        <taxon>Hymenogastraceae</taxon>
        <taxon>Gymnopilus</taxon>
    </lineage>
</organism>
<keyword evidence="2" id="KW-1185">Reference proteome</keyword>
<evidence type="ECO:0000313" key="2">
    <source>
        <dbReference type="Proteomes" id="UP000724874"/>
    </source>
</evidence>
<reference evidence="1" key="1">
    <citation type="submission" date="2020-11" db="EMBL/GenBank/DDBJ databases">
        <authorList>
            <consortium name="DOE Joint Genome Institute"/>
            <person name="Ahrendt S."/>
            <person name="Riley R."/>
            <person name="Andreopoulos W."/>
            <person name="LaButti K."/>
            <person name="Pangilinan J."/>
            <person name="Ruiz-duenas F.J."/>
            <person name="Barrasa J.M."/>
            <person name="Sanchez-Garcia M."/>
            <person name="Camarero S."/>
            <person name="Miyauchi S."/>
            <person name="Serrano A."/>
            <person name="Linde D."/>
            <person name="Babiker R."/>
            <person name="Drula E."/>
            <person name="Ayuso-Fernandez I."/>
            <person name="Pacheco R."/>
            <person name="Padilla G."/>
            <person name="Ferreira P."/>
            <person name="Barriuso J."/>
            <person name="Kellner H."/>
            <person name="Castanera R."/>
            <person name="Alfaro M."/>
            <person name="Ramirez L."/>
            <person name="Pisabarro A.G."/>
            <person name="Kuo A."/>
            <person name="Tritt A."/>
            <person name="Lipzen A."/>
            <person name="He G."/>
            <person name="Yan M."/>
            <person name="Ng V."/>
            <person name="Cullen D."/>
            <person name="Martin F."/>
            <person name="Rosso M.-N."/>
            <person name="Henrissat B."/>
            <person name="Hibbett D."/>
            <person name="Martinez A.T."/>
            <person name="Grigoriev I.V."/>
        </authorList>
    </citation>
    <scope>NUCLEOTIDE SEQUENCE</scope>
    <source>
        <strain evidence="1">AH 44721</strain>
    </source>
</reference>